<reference evidence="1" key="1">
    <citation type="submission" date="2022-01" db="EMBL/GenBank/DDBJ databases">
        <authorList>
            <person name="Jo J.-H."/>
            <person name="Im W.-T."/>
        </authorList>
    </citation>
    <scope>NUCLEOTIDE SEQUENCE</scope>
    <source>
        <strain evidence="1">NA20</strain>
    </source>
</reference>
<protein>
    <submittedName>
        <fullName evidence="1">Uncharacterized protein</fullName>
    </submittedName>
</protein>
<dbReference type="Proteomes" id="UP001165367">
    <property type="component" value="Unassembled WGS sequence"/>
</dbReference>
<dbReference type="EMBL" id="JAKLTR010000007">
    <property type="protein sequence ID" value="MCG2615262.1"/>
    <property type="molecule type" value="Genomic_DNA"/>
</dbReference>
<dbReference type="RefSeq" id="WP_237872450.1">
    <property type="nucleotide sequence ID" value="NZ_JAKLTR010000007.1"/>
</dbReference>
<evidence type="ECO:0000313" key="1">
    <source>
        <dbReference type="EMBL" id="MCG2615262.1"/>
    </source>
</evidence>
<gene>
    <name evidence="1" type="ORF">LZZ85_13255</name>
</gene>
<keyword evidence="2" id="KW-1185">Reference proteome</keyword>
<accession>A0ABS9KSF5</accession>
<comment type="caution">
    <text evidence="1">The sequence shown here is derived from an EMBL/GenBank/DDBJ whole genome shotgun (WGS) entry which is preliminary data.</text>
</comment>
<organism evidence="1 2">
    <name type="scientific">Terrimonas ginsenosidimutans</name>
    <dbReference type="NCBI Taxonomy" id="2908004"/>
    <lineage>
        <taxon>Bacteria</taxon>
        <taxon>Pseudomonadati</taxon>
        <taxon>Bacteroidota</taxon>
        <taxon>Chitinophagia</taxon>
        <taxon>Chitinophagales</taxon>
        <taxon>Chitinophagaceae</taxon>
        <taxon>Terrimonas</taxon>
    </lineage>
</organism>
<sequence>MNTTNVVQSLHFPISMGNNESFVIIFRIYHQASVYYAKRFVGDEEADDLD</sequence>
<proteinExistence type="predicted"/>
<name>A0ABS9KSF5_9BACT</name>
<evidence type="ECO:0000313" key="2">
    <source>
        <dbReference type="Proteomes" id="UP001165367"/>
    </source>
</evidence>